<evidence type="ECO:0000256" key="2">
    <source>
        <dbReference type="ARBA" id="ARBA00022692"/>
    </source>
</evidence>
<accession>A0A378YTJ1</accession>
<dbReference type="STRING" id="1406858.GCA_000710895_06370"/>
<feature type="domain" description="GtrA/DPMS transmembrane" evidence="6">
    <location>
        <begin position="48"/>
        <end position="161"/>
    </location>
</feature>
<evidence type="ECO:0000256" key="4">
    <source>
        <dbReference type="ARBA" id="ARBA00023136"/>
    </source>
</evidence>
<proteinExistence type="predicted"/>
<dbReference type="Pfam" id="PF04138">
    <property type="entry name" value="GtrA_DPMS_TM"/>
    <property type="match status" value="1"/>
</dbReference>
<keyword evidence="2 5" id="KW-0812">Transmembrane</keyword>
<evidence type="ECO:0000313" key="7">
    <source>
        <dbReference type="EMBL" id="SUA80486.1"/>
    </source>
</evidence>
<comment type="subcellular location">
    <subcellularLocation>
        <location evidence="1">Membrane</location>
        <topology evidence="1">Multi-pass membrane protein</topology>
    </subcellularLocation>
</comment>
<keyword evidence="4 5" id="KW-0472">Membrane</keyword>
<gene>
    <name evidence="7" type="ORF">NCTC1934_04306</name>
</gene>
<dbReference type="GO" id="GO:0000271">
    <property type="term" value="P:polysaccharide biosynthetic process"/>
    <property type="evidence" value="ECO:0007669"/>
    <property type="project" value="InterPro"/>
</dbReference>
<evidence type="ECO:0000256" key="5">
    <source>
        <dbReference type="SAM" id="Phobius"/>
    </source>
</evidence>
<dbReference type="InterPro" id="IPR007267">
    <property type="entry name" value="GtrA_DPMS_TM"/>
</dbReference>
<protein>
    <submittedName>
        <fullName evidence="7">GtrA-like protein</fullName>
    </submittedName>
</protein>
<dbReference type="GO" id="GO:0016020">
    <property type="term" value="C:membrane"/>
    <property type="evidence" value="ECO:0007669"/>
    <property type="project" value="UniProtKB-SubCell"/>
</dbReference>
<feature type="transmembrane region" description="Helical" evidence="5">
    <location>
        <begin position="45"/>
        <end position="66"/>
    </location>
</feature>
<keyword evidence="3 5" id="KW-1133">Transmembrane helix</keyword>
<evidence type="ECO:0000256" key="1">
    <source>
        <dbReference type="ARBA" id="ARBA00004141"/>
    </source>
</evidence>
<keyword evidence="8" id="KW-1185">Reference proteome</keyword>
<name>A0A378YTJ1_9NOCA</name>
<dbReference type="AlphaFoldDB" id="A0A378YTJ1"/>
<organism evidence="7 8">
    <name type="scientific">Nocardia otitidiscaviarum</name>
    <dbReference type="NCBI Taxonomy" id="1823"/>
    <lineage>
        <taxon>Bacteria</taxon>
        <taxon>Bacillati</taxon>
        <taxon>Actinomycetota</taxon>
        <taxon>Actinomycetes</taxon>
        <taxon>Mycobacteriales</taxon>
        <taxon>Nocardiaceae</taxon>
        <taxon>Nocardia</taxon>
    </lineage>
</organism>
<feature type="transmembrane region" description="Helical" evidence="5">
    <location>
        <begin position="108"/>
        <end position="133"/>
    </location>
</feature>
<dbReference type="Proteomes" id="UP000255467">
    <property type="component" value="Unassembled WGS sequence"/>
</dbReference>
<feature type="transmembrane region" description="Helical" evidence="5">
    <location>
        <begin position="139"/>
        <end position="160"/>
    </location>
</feature>
<evidence type="ECO:0000313" key="8">
    <source>
        <dbReference type="Proteomes" id="UP000255467"/>
    </source>
</evidence>
<evidence type="ECO:0000256" key="3">
    <source>
        <dbReference type="ARBA" id="ARBA00022989"/>
    </source>
</evidence>
<reference evidence="7 8" key="1">
    <citation type="submission" date="2018-06" db="EMBL/GenBank/DDBJ databases">
        <authorList>
            <consortium name="Pathogen Informatics"/>
            <person name="Doyle S."/>
        </authorList>
    </citation>
    <scope>NUCLEOTIDE SEQUENCE [LARGE SCALE GENOMIC DNA]</scope>
    <source>
        <strain evidence="7 8">NCTC1934</strain>
    </source>
</reference>
<sequence length="163" mass="17663">MNGVRIDIPAARPSDSAPVRWFHRVSWGVAARLPFGLARVVPPTFVGYLLVSACTFTLDLLLITALHTGLGLPLPVSVTLGYVTAFATSFLLNRILNFSSHAPVGPQLAVYIVVVTVNYLVFILGVTSGMAALGVEYHLARMVGGLGEGVYLYACMRWLVFRR</sequence>
<dbReference type="EMBL" id="UGRY01000002">
    <property type="protein sequence ID" value="SUA80486.1"/>
    <property type="molecule type" value="Genomic_DNA"/>
</dbReference>
<evidence type="ECO:0000259" key="6">
    <source>
        <dbReference type="Pfam" id="PF04138"/>
    </source>
</evidence>
<feature type="transmembrane region" description="Helical" evidence="5">
    <location>
        <begin position="72"/>
        <end position="96"/>
    </location>
</feature>